<feature type="region of interest" description="Disordered" evidence="1">
    <location>
        <begin position="337"/>
        <end position="374"/>
    </location>
</feature>
<sequence>MGLFRKSKIIDTDEPVATTDSVKKTAERLKSDKAIKERAPKSRTGMKLLRTCVWIFVGFILIKGCMSFVQGTRVVNQTIINGETAPVIEERVKGFAADFASEYFTWSMNNFSERSTRLAAFVSGIDSDAGIKSLDVKGSSRVLTTEVFDVKQLNENQVEVTVMVRREVEIPTEPSSTTPTNNIESTERAVSINKVYMVVPVTVAEEGLVIRSYPRFVTELPKGEATTTSIGPSVSDTNTLALAKELTGSFLSAWYEGNASQLRYFYSIADDAPKSLIKSSFVFDRVESLNMYRIEDQSETMRIQATVILKSDIGESFTNAWSLDVTEKDGRLYVLKSSQETEKNDPAVEEQLTEEPQPNVEETTQVLPEPNNAN</sequence>
<dbReference type="EMBL" id="JBHTKX010000004">
    <property type="protein sequence ID" value="MFD1130697.1"/>
    <property type="molecule type" value="Genomic_DNA"/>
</dbReference>
<evidence type="ECO:0000313" key="3">
    <source>
        <dbReference type="EMBL" id="MFD1130697.1"/>
    </source>
</evidence>
<proteinExistence type="predicted"/>
<dbReference type="Pfam" id="PF12642">
    <property type="entry name" value="TpcC"/>
    <property type="match status" value="1"/>
</dbReference>
<keyword evidence="2" id="KW-0812">Transmembrane</keyword>
<feature type="transmembrane region" description="Helical" evidence="2">
    <location>
        <begin position="48"/>
        <end position="69"/>
    </location>
</feature>
<dbReference type="InterPro" id="IPR024735">
    <property type="entry name" value="TcpC"/>
</dbReference>
<keyword evidence="4" id="KW-1185">Reference proteome</keyword>
<dbReference type="CDD" id="cd16386">
    <property type="entry name" value="TcpC_N"/>
    <property type="match status" value="1"/>
</dbReference>
<name>A0ABW3Q208_9BACL</name>
<reference evidence="4" key="1">
    <citation type="journal article" date="2019" name="Int. J. Syst. Evol. Microbiol.">
        <title>The Global Catalogue of Microorganisms (GCM) 10K type strain sequencing project: providing services to taxonomists for standard genome sequencing and annotation.</title>
        <authorList>
            <consortium name="The Broad Institute Genomics Platform"/>
            <consortium name="The Broad Institute Genome Sequencing Center for Infectious Disease"/>
            <person name="Wu L."/>
            <person name="Ma J."/>
        </authorList>
    </citation>
    <scope>NUCLEOTIDE SEQUENCE [LARGE SCALE GENOMIC DNA]</scope>
    <source>
        <strain evidence="4">CCUG 53519</strain>
    </source>
</reference>
<evidence type="ECO:0000313" key="4">
    <source>
        <dbReference type="Proteomes" id="UP001597169"/>
    </source>
</evidence>
<evidence type="ECO:0000256" key="2">
    <source>
        <dbReference type="SAM" id="Phobius"/>
    </source>
</evidence>
<dbReference type="Proteomes" id="UP001597169">
    <property type="component" value="Unassembled WGS sequence"/>
</dbReference>
<keyword evidence="2" id="KW-0472">Membrane</keyword>
<dbReference type="RefSeq" id="WP_090727271.1">
    <property type="nucleotide sequence ID" value="NZ_JBHTKX010000004.1"/>
</dbReference>
<protein>
    <submittedName>
        <fullName evidence="3">Conjugal transfer protein</fullName>
    </submittedName>
</protein>
<accession>A0ABW3Q208</accession>
<feature type="compositionally biased region" description="Polar residues" evidence="1">
    <location>
        <begin position="354"/>
        <end position="374"/>
    </location>
</feature>
<comment type="caution">
    <text evidence="3">The sequence shown here is derived from an EMBL/GenBank/DDBJ whole genome shotgun (WGS) entry which is preliminary data.</text>
</comment>
<organism evidence="3 4">
    <name type="scientific">Paenibacillus provencensis</name>
    <dbReference type="NCBI Taxonomy" id="441151"/>
    <lineage>
        <taxon>Bacteria</taxon>
        <taxon>Bacillati</taxon>
        <taxon>Bacillota</taxon>
        <taxon>Bacilli</taxon>
        <taxon>Bacillales</taxon>
        <taxon>Paenibacillaceae</taxon>
        <taxon>Paenibacillus</taxon>
    </lineage>
</organism>
<keyword evidence="2" id="KW-1133">Transmembrane helix</keyword>
<gene>
    <name evidence="3" type="ORF">ACFQ3J_21370</name>
</gene>
<dbReference type="Gene3D" id="3.10.450.540">
    <property type="match status" value="2"/>
</dbReference>
<evidence type="ECO:0000256" key="1">
    <source>
        <dbReference type="SAM" id="MobiDB-lite"/>
    </source>
</evidence>